<evidence type="ECO:0000313" key="2">
    <source>
        <dbReference type="Proteomes" id="UP001374584"/>
    </source>
</evidence>
<reference evidence="1 2" key="1">
    <citation type="submission" date="2024-01" db="EMBL/GenBank/DDBJ databases">
        <title>The genomes of 5 underutilized Papilionoideae crops provide insights into root nodulation and disease resistanc.</title>
        <authorList>
            <person name="Jiang F."/>
        </authorList>
    </citation>
    <scope>NUCLEOTIDE SEQUENCE [LARGE SCALE GENOMIC DNA]</scope>
    <source>
        <strain evidence="1">JINMINGXINNONG_FW02</strain>
        <tissue evidence="1">Leaves</tissue>
    </source>
</reference>
<keyword evidence="2" id="KW-1185">Reference proteome</keyword>
<sequence length="189" mass="21298">MNFEFKSWSRDKVFALVVNLEYEKFRDFCTLCQMIGLRNCRRLQADSANQKKNQRIGLGGECADKGKQLKICSNLENMTNGSEGEQSVNPEERKSNIIKASYALLKRGWDHNLSAMGSLQEMISKKDCQNIVQQIRSTSVAGCPMLGLQKKLKALKAALIEWNKSTVGNVSVQVAHLQENLKSLQQNML</sequence>
<gene>
    <name evidence="1" type="ORF">VNO80_19677</name>
</gene>
<name>A0AAN9MMP0_PHACN</name>
<organism evidence="1 2">
    <name type="scientific">Phaseolus coccineus</name>
    <name type="common">Scarlet runner bean</name>
    <name type="synonym">Phaseolus multiflorus</name>
    <dbReference type="NCBI Taxonomy" id="3886"/>
    <lineage>
        <taxon>Eukaryota</taxon>
        <taxon>Viridiplantae</taxon>
        <taxon>Streptophyta</taxon>
        <taxon>Embryophyta</taxon>
        <taxon>Tracheophyta</taxon>
        <taxon>Spermatophyta</taxon>
        <taxon>Magnoliopsida</taxon>
        <taxon>eudicotyledons</taxon>
        <taxon>Gunneridae</taxon>
        <taxon>Pentapetalae</taxon>
        <taxon>rosids</taxon>
        <taxon>fabids</taxon>
        <taxon>Fabales</taxon>
        <taxon>Fabaceae</taxon>
        <taxon>Papilionoideae</taxon>
        <taxon>50 kb inversion clade</taxon>
        <taxon>NPAAA clade</taxon>
        <taxon>indigoferoid/millettioid clade</taxon>
        <taxon>Phaseoleae</taxon>
        <taxon>Phaseolus</taxon>
    </lineage>
</organism>
<dbReference type="Proteomes" id="UP001374584">
    <property type="component" value="Unassembled WGS sequence"/>
</dbReference>
<comment type="caution">
    <text evidence="1">The sequence shown here is derived from an EMBL/GenBank/DDBJ whole genome shotgun (WGS) entry which is preliminary data.</text>
</comment>
<dbReference type="AlphaFoldDB" id="A0AAN9MMP0"/>
<protein>
    <submittedName>
        <fullName evidence="1">Uncharacterized protein</fullName>
    </submittedName>
</protein>
<proteinExistence type="predicted"/>
<accession>A0AAN9MMP0</accession>
<evidence type="ECO:0000313" key="1">
    <source>
        <dbReference type="EMBL" id="KAK7354218.1"/>
    </source>
</evidence>
<dbReference type="EMBL" id="JAYMYR010000007">
    <property type="protein sequence ID" value="KAK7354218.1"/>
    <property type="molecule type" value="Genomic_DNA"/>
</dbReference>